<dbReference type="GO" id="GO:0006302">
    <property type="term" value="P:double-strand break repair"/>
    <property type="evidence" value="ECO:0007669"/>
    <property type="project" value="TreeGrafter"/>
</dbReference>
<evidence type="ECO:0000256" key="12">
    <source>
        <dbReference type="NCBIfam" id="TIGR00593"/>
    </source>
</evidence>
<dbReference type="InterPro" id="IPR043502">
    <property type="entry name" value="DNA/RNA_pol_sf"/>
</dbReference>
<dbReference type="SMART" id="SM00475">
    <property type="entry name" value="53EXOc"/>
    <property type="match status" value="1"/>
</dbReference>
<evidence type="ECO:0000256" key="13">
    <source>
        <dbReference type="RuleBase" id="RU004460"/>
    </source>
</evidence>
<evidence type="ECO:0000256" key="1">
    <source>
        <dbReference type="ARBA" id="ARBA00007705"/>
    </source>
</evidence>
<evidence type="ECO:0000256" key="7">
    <source>
        <dbReference type="ARBA" id="ARBA00022763"/>
    </source>
</evidence>
<feature type="domain" description="5'-3' exonuclease" evidence="14">
    <location>
        <begin position="1"/>
        <end position="263"/>
    </location>
</feature>
<evidence type="ECO:0000256" key="10">
    <source>
        <dbReference type="ARBA" id="ARBA00023204"/>
    </source>
</evidence>
<keyword evidence="17" id="KW-1185">Reference proteome</keyword>
<dbReference type="CDD" id="cd09898">
    <property type="entry name" value="H3TH_53EXO"/>
    <property type="match status" value="1"/>
</dbReference>
<keyword evidence="5 13" id="KW-0548">Nucleotidyltransferase</keyword>
<dbReference type="InterPro" id="IPR002421">
    <property type="entry name" value="5-3_exonuclease"/>
</dbReference>
<keyword evidence="10 13" id="KW-0234">DNA repair</keyword>
<dbReference type="FunFam" id="1.20.1060.10:FF:000001">
    <property type="entry name" value="DNA polymerase I"/>
    <property type="match status" value="1"/>
</dbReference>
<comment type="similarity">
    <text evidence="1 13">Belongs to the DNA polymerase type-A family.</text>
</comment>
<keyword evidence="6 13" id="KW-0235">DNA replication</keyword>
<keyword evidence="7 13" id="KW-0227">DNA damage</keyword>
<dbReference type="SUPFAM" id="SSF56672">
    <property type="entry name" value="DNA/RNA polymerases"/>
    <property type="match status" value="1"/>
</dbReference>
<dbReference type="PANTHER" id="PTHR10133">
    <property type="entry name" value="DNA POLYMERASE I"/>
    <property type="match status" value="1"/>
</dbReference>
<dbReference type="Pfam" id="PF01367">
    <property type="entry name" value="5_3_exonuc"/>
    <property type="match status" value="1"/>
</dbReference>
<keyword evidence="13" id="KW-0378">Hydrolase</keyword>
<dbReference type="OrthoDB" id="9806424at2"/>
<proteinExistence type="inferred from homology"/>
<dbReference type="EC" id="2.7.7.7" evidence="2 12"/>
<comment type="catalytic activity">
    <reaction evidence="11 13">
        <text>DNA(n) + a 2'-deoxyribonucleoside 5'-triphosphate = DNA(n+1) + diphosphate</text>
        <dbReference type="Rhea" id="RHEA:22508"/>
        <dbReference type="Rhea" id="RHEA-COMP:17339"/>
        <dbReference type="Rhea" id="RHEA-COMP:17340"/>
        <dbReference type="ChEBI" id="CHEBI:33019"/>
        <dbReference type="ChEBI" id="CHEBI:61560"/>
        <dbReference type="ChEBI" id="CHEBI:173112"/>
        <dbReference type="EC" id="2.7.7.7"/>
    </reaction>
</comment>
<dbReference type="Pfam" id="PF02739">
    <property type="entry name" value="5_3_exonuc_N"/>
    <property type="match status" value="1"/>
</dbReference>
<dbReference type="SUPFAM" id="SSF47807">
    <property type="entry name" value="5' to 3' exonuclease, C-terminal subdomain"/>
    <property type="match status" value="1"/>
</dbReference>
<dbReference type="Gene3D" id="3.30.70.370">
    <property type="match status" value="1"/>
</dbReference>
<dbReference type="Proteomes" id="UP000192790">
    <property type="component" value="Unassembled WGS sequence"/>
</dbReference>
<dbReference type="InterPro" id="IPR036397">
    <property type="entry name" value="RNaseH_sf"/>
</dbReference>
<dbReference type="CDD" id="cd06140">
    <property type="entry name" value="DNA_polA_I_Bacillus_like_exo"/>
    <property type="match status" value="1"/>
</dbReference>
<dbReference type="InterPro" id="IPR002298">
    <property type="entry name" value="DNA_polymerase_A"/>
</dbReference>
<evidence type="ECO:0000256" key="3">
    <source>
        <dbReference type="ARBA" id="ARBA00020311"/>
    </source>
</evidence>
<dbReference type="Pfam" id="PF00476">
    <property type="entry name" value="DNA_pol_A"/>
    <property type="match status" value="1"/>
</dbReference>
<dbReference type="GO" id="GO:0006261">
    <property type="term" value="P:DNA-templated DNA replication"/>
    <property type="evidence" value="ECO:0007669"/>
    <property type="project" value="UniProtKB-UniRule"/>
</dbReference>
<dbReference type="FunFam" id="1.10.150.20:FF:000003">
    <property type="entry name" value="DNA polymerase I"/>
    <property type="match status" value="1"/>
</dbReference>
<dbReference type="GO" id="GO:0003677">
    <property type="term" value="F:DNA binding"/>
    <property type="evidence" value="ECO:0007669"/>
    <property type="project" value="UniProtKB-UniRule"/>
</dbReference>
<evidence type="ECO:0000256" key="8">
    <source>
        <dbReference type="ARBA" id="ARBA00022932"/>
    </source>
</evidence>
<comment type="subunit">
    <text evidence="13">Single-chain monomer with multiple functions.</text>
</comment>
<dbReference type="SMART" id="SM00482">
    <property type="entry name" value="POLAc"/>
    <property type="match status" value="1"/>
</dbReference>
<dbReference type="InterPro" id="IPR012337">
    <property type="entry name" value="RNaseH-like_sf"/>
</dbReference>
<dbReference type="PRINTS" id="PR00868">
    <property type="entry name" value="DNAPOLI"/>
</dbReference>
<comment type="function">
    <text evidence="13">In addition to polymerase activity, this DNA polymerase exhibits 5'-3' exonuclease activity.</text>
</comment>
<dbReference type="Gene3D" id="3.30.420.10">
    <property type="entry name" value="Ribonuclease H-like superfamily/Ribonuclease H"/>
    <property type="match status" value="1"/>
</dbReference>
<evidence type="ECO:0000256" key="5">
    <source>
        <dbReference type="ARBA" id="ARBA00022695"/>
    </source>
</evidence>
<evidence type="ECO:0000313" key="16">
    <source>
        <dbReference type="EMBL" id="SMC48174.1"/>
    </source>
</evidence>
<keyword evidence="13" id="KW-0540">Nuclease</keyword>
<dbReference type="InterPro" id="IPR001098">
    <property type="entry name" value="DNA-dir_DNA_pol_A_palm_dom"/>
</dbReference>
<keyword evidence="9 13" id="KW-0238">DNA-binding</keyword>
<dbReference type="RefSeq" id="WP_084233762.1">
    <property type="nucleotide sequence ID" value="NZ_FWXW01000002.1"/>
</dbReference>
<dbReference type="AlphaFoldDB" id="A0A1W1ZIG9"/>
<evidence type="ECO:0000256" key="9">
    <source>
        <dbReference type="ARBA" id="ARBA00023125"/>
    </source>
</evidence>
<dbReference type="Gene3D" id="1.10.150.20">
    <property type="entry name" value="5' to 3' exonuclease, C-terminal subdomain"/>
    <property type="match status" value="2"/>
</dbReference>
<organism evidence="16 17">
    <name type="scientific">Papillibacter cinnamivorans DSM 12816</name>
    <dbReference type="NCBI Taxonomy" id="1122930"/>
    <lineage>
        <taxon>Bacteria</taxon>
        <taxon>Bacillati</taxon>
        <taxon>Bacillota</taxon>
        <taxon>Clostridia</taxon>
        <taxon>Eubacteriales</taxon>
        <taxon>Oscillospiraceae</taxon>
        <taxon>Papillibacter</taxon>
    </lineage>
</organism>
<feature type="domain" description="DNA-directed DNA polymerase family A palm" evidence="15">
    <location>
        <begin position="638"/>
        <end position="844"/>
    </location>
</feature>
<protein>
    <recommendedName>
        <fullName evidence="3 12">DNA polymerase I</fullName>
        <ecNumber evidence="2 12">2.7.7.7</ecNumber>
    </recommendedName>
</protein>
<dbReference type="SMART" id="SM00279">
    <property type="entry name" value="HhH2"/>
    <property type="match status" value="1"/>
</dbReference>
<accession>A0A1W1ZIG9</accession>
<evidence type="ECO:0000259" key="15">
    <source>
        <dbReference type="SMART" id="SM00482"/>
    </source>
</evidence>
<keyword evidence="4 13" id="KW-0808">Transferase</keyword>
<name>A0A1W1ZIG9_9FIRM</name>
<evidence type="ECO:0000256" key="2">
    <source>
        <dbReference type="ARBA" id="ARBA00012417"/>
    </source>
</evidence>
<dbReference type="InterPro" id="IPR018320">
    <property type="entry name" value="DNA_polymerase_1"/>
</dbReference>
<keyword evidence="13" id="KW-0269">Exonuclease</keyword>
<gene>
    <name evidence="13" type="primary">polA</name>
    <name evidence="16" type="ORF">SAMN02745168_1133</name>
</gene>
<dbReference type="GO" id="GO:0008409">
    <property type="term" value="F:5'-3' exonuclease activity"/>
    <property type="evidence" value="ECO:0007669"/>
    <property type="project" value="UniProtKB-UniRule"/>
</dbReference>
<dbReference type="InterPro" id="IPR020046">
    <property type="entry name" value="5-3_exonucl_a-hlix_arch_N"/>
</dbReference>
<dbReference type="CDD" id="cd08637">
    <property type="entry name" value="DNA_pol_A_pol_I_C"/>
    <property type="match status" value="1"/>
</dbReference>
<dbReference type="NCBIfam" id="TIGR00593">
    <property type="entry name" value="pola"/>
    <property type="match status" value="1"/>
</dbReference>
<dbReference type="GO" id="GO:0003887">
    <property type="term" value="F:DNA-directed DNA polymerase activity"/>
    <property type="evidence" value="ECO:0007669"/>
    <property type="project" value="UniProtKB-UniRule"/>
</dbReference>
<dbReference type="InterPro" id="IPR008918">
    <property type="entry name" value="HhH2"/>
</dbReference>
<dbReference type="NCBIfam" id="NF004397">
    <property type="entry name" value="PRK05755.1"/>
    <property type="match status" value="1"/>
</dbReference>
<dbReference type="Gene3D" id="1.20.1060.10">
    <property type="entry name" value="Taq DNA Polymerase, Chain T, domain 4"/>
    <property type="match status" value="1"/>
</dbReference>
<evidence type="ECO:0000259" key="14">
    <source>
        <dbReference type="SMART" id="SM00475"/>
    </source>
</evidence>
<dbReference type="PANTHER" id="PTHR10133:SF27">
    <property type="entry name" value="DNA POLYMERASE NU"/>
    <property type="match status" value="1"/>
</dbReference>
<dbReference type="PROSITE" id="PS00447">
    <property type="entry name" value="DNA_POLYMERASE_A"/>
    <property type="match status" value="1"/>
</dbReference>
<dbReference type="SUPFAM" id="SSF53098">
    <property type="entry name" value="Ribonuclease H-like"/>
    <property type="match status" value="1"/>
</dbReference>
<sequence>MKLMILDGNSIVNRAFYGIRLLSTREGVCTNAVYGFIAILGKLLEEEKPDAVCCAFDLKAPTFRHAEYEDYKAGRRPMPDELASQIPLLKETLDAMNIPRYEQEGFEADDIIGTVSRICEAEGWECVIATGDKDSLQLISPRVRVKLVSTRMGQTEERNYDEAAFTEQYGFPPAGMVDLKALMGDPSDHIPGVPGVGEKTAMDLVRRFGSVSRLYEELESPGIKDSVRKKLSEGRDKAEMSYRLATIDRQVPMEFAPADALRREADKKKLGELFRRLEFFKFMDKFGLNETGEGAKGDPDRPAPETAWIADGKALEELTGRLEAAPFISVVCHPGLEAVAIAEENRVSLVAADDLGDEYDRFLGVLFSNRVKKVSHEVKELMGTLPEAGIPAADGFLFDTALAGYLISATSNSYTLDKLAAAYLSESIPTRDAFAAQGAFSALGDREAAGRAMAAWASAAGRLYGVLSGKLKEMGMTELFSTVEMPLCRVLADMERAGFRVDPKRLREFGEMLSSRIGELEEEIYRIAGGPFNLNSPKQLGEVLFERLGLPAMKKTKTGYSTNADVLDKLRESHPVIPMILEYRQFSKLKSTYADGLLKVIGPDGRIHTCFQMTVTATGRLSSTEPNLQNIPVRTDLGSEIRKMFIPAEGQVLVDADYSQIELRLLAHISKDPVMCQAFLTGEDIHRVTASQVFGVSQDEVTHLMRTRAKAVNFGIVYGISDYSLSQDIGVTVAEARHYIRTYLEKYSGVRAYMKEIVERAKHDGYVVTLMNRRRALPELNSKDHNIRSFGERVALNMPIQGTAADIIKLAMVRVHDRLNREGLRARLILQVHDELIVEAPRDEVERVKTLLVEEMEGVMSLSVPLEADAGSGENWYEAKA</sequence>
<keyword evidence="8 13" id="KW-0239">DNA-directed DNA polymerase</keyword>
<evidence type="ECO:0000313" key="17">
    <source>
        <dbReference type="Proteomes" id="UP000192790"/>
    </source>
</evidence>
<dbReference type="Gene3D" id="3.40.50.1010">
    <property type="entry name" value="5'-nuclease"/>
    <property type="match status" value="1"/>
</dbReference>
<evidence type="ECO:0000256" key="4">
    <source>
        <dbReference type="ARBA" id="ARBA00022679"/>
    </source>
</evidence>
<dbReference type="InterPro" id="IPR029060">
    <property type="entry name" value="PIN-like_dom_sf"/>
</dbReference>
<dbReference type="InterPro" id="IPR019760">
    <property type="entry name" value="DNA-dir_DNA_pol_A_CS"/>
</dbReference>
<dbReference type="InterPro" id="IPR020045">
    <property type="entry name" value="DNA_polI_H3TH"/>
</dbReference>
<dbReference type="EMBL" id="FWXW01000002">
    <property type="protein sequence ID" value="SMC48174.1"/>
    <property type="molecule type" value="Genomic_DNA"/>
</dbReference>
<evidence type="ECO:0000256" key="6">
    <source>
        <dbReference type="ARBA" id="ARBA00022705"/>
    </source>
</evidence>
<dbReference type="InterPro" id="IPR036279">
    <property type="entry name" value="5-3_exonuclease_C_sf"/>
</dbReference>
<dbReference type="CDD" id="cd09859">
    <property type="entry name" value="PIN_53EXO"/>
    <property type="match status" value="1"/>
</dbReference>
<dbReference type="FunFam" id="1.10.150.20:FF:000002">
    <property type="entry name" value="DNA polymerase I"/>
    <property type="match status" value="1"/>
</dbReference>
<dbReference type="STRING" id="1122930.SAMN02745168_1133"/>
<evidence type="ECO:0000256" key="11">
    <source>
        <dbReference type="ARBA" id="ARBA00049244"/>
    </source>
</evidence>
<reference evidence="16 17" key="1">
    <citation type="submission" date="2017-04" db="EMBL/GenBank/DDBJ databases">
        <authorList>
            <person name="Afonso C.L."/>
            <person name="Miller P.J."/>
            <person name="Scott M.A."/>
            <person name="Spackman E."/>
            <person name="Goraichik I."/>
            <person name="Dimitrov K.M."/>
            <person name="Suarez D.L."/>
            <person name="Swayne D.E."/>
        </authorList>
    </citation>
    <scope>NUCLEOTIDE SEQUENCE [LARGE SCALE GENOMIC DNA]</scope>
    <source>
        <strain evidence="16 17">DSM 12816</strain>
    </source>
</reference>
<dbReference type="SUPFAM" id="SSF88723">
    <property type="entry name" value="PIN domain-like"/>
    <property type="match status" value="1"/>
</dbReference>